<gene>
    <name evidence="4" type="primary">rbn</name>
    <name evidence="4" type="ORF">AVE30378_00349</name>
</gene>
<feature type="domain" description="Metallo-beta-lactamase" evidence="3">
    <location>
        <begin position="29"/>
        <end position="239"/>
    </location>
</feature>
<name>A0A446C605_9BURK</name>
<protein>
    <submittedName>
        <fullName evidence="4">Ribonuclease BN</fullName>
        <ecNumber evidence="4">3.1.-.-</ecNumber>
    </submittedName>
</protein>
<proteinExistence type="predicted"/>
<evidence type="ECO:0000259" key="3">
    <source>
        <dbReference type="SMART" id="SM00849"/>
    </source>
</evidence>
<dbReference type="EMBL" id="UFQC01000002">
    <property type="protein sequence ID" value="SSW63296.1"/>
    <property type="molecule type" value="Genomic_DNA"/>
</dbReference>
<sequence length="293" mass="32148">MTQHSTGTELPVRIQTLGTGGPRPDPERAGPATAVKIGDETLLFDAGRGVVVQMVRAGIALESLKDVFITHHHFDHIGDVFDVALSTWLHGRRHAIAFRGPPDTKRIMNALLTQVYDKDIEWRSDGEPTHGGWSAIEAIDVAPGPIAETDRWRVFAEPVVHGHGLAFSQAFLKRWICYGYRVESQGKVIAISGDTVDCAGLRRLAKGADVLVQCCYLADAEIDSEHFRNLAKYTLACGDTVGKIAAACNVGTLVLTHHRPRDDMAMIERLREEVARDFPGRLIIANDLDEVAL</sequence>
<dbReference type="PANTHER" id="PTHR46018:SF2">
    <property type="entry name" value="ZINC PHOSPHODIESTERASE ELAC PROTEIN 1"/>
    <property type="match status" value="1"/>
</dbReference>
<dbReference type="EC" id="3.1.-.-" evidence="4"/>
<keyword evidence="1 4" id="KW-0378">Hydrolase</keyword>
<dbReference type="Pfam" id="PF12706">
    <property type="entry name" value="Lactamase_B_2"/>
    <property type="match status" value="1"/>
</dbReference>
<evidence type="ECO:0000256" key="1">
    <source>
        <dbReference type="ARBA" id="ARBA00022801"/>
    </source>
</evidence>
<dbReference type="InterPro" id="IPR036866">
    <property type="entry name" value="RibonucZ/Hydroxyglut_hydro"/>
</dbReference>
<dbReference type="GO" id="GO:0042781">
    <property type="term" value="F:3'-tRNA processing endoribonuclease activity"/>
    <property type="evidence" value="ECO:0007669"/>
    <property type="project" value="TreeGrafter"/>
</dbReference>
<dbReference type="InterPro" id="IPR044094">
    <property type="entry name" value="AtsA-like_MBL-fold"/>
</dbReference>
<dbReference type="SUPFAM" id="SSF56281">
    <property type="entry name" value="Metallo-hydrolase/oxidoreductase"/>
    <property type="match status" value="1"/>
</dbReference>
<dbReference type="PANTHER" id="PTHR46018">
    <property type="entry name" value="ZINC PHOSPHODIESTERASE ELAC PROTEIN 1"/>
    <property type="match status" value="1"/>
</dbReference>
<dbReference type="AlphaFoldDB" id="A0A446C605"/>
<dbReference type="CDD" id="cd07719">
    <property type="entry name" value="arylsulfatase_AtsA-like_MBL-fold"/>
    <property type="match status" value="1"/>
</dbReference>
<dbReference type="InterPro" id="IPR001279">
    <property type="entry name" value="Metallo-B-lactamas"/>
</dbReference>
<evidence type="ECO:0000313" key="5">
    <source>
        <dbReference type="Proteomes" id="UP000289465"/>
    </source>
</evidence>
<reference evidence="4 5" key="1">
    <citation type="submission" date="2018-07" db="EMBL/GenBank/DDBJ databases">
        <authorList>
            <person name="Peeters C."/>
        </authorList>
    </citation>
    <scope>NUCLEOTIDE SEQUENCE [LARGE SCALE GENOMIC DNA]</scope>
    <source>
        <strain evidence="4 5">LMG 30378</strain>
    </source>
</reference>
<dbReference type="RefSeq" id="WP_279636167.1">
    <property type="nucleotide sequence ID" value="NZ_UFQC01000002.1"/>
</dbReference>
<evidence type="ECO:0000313" key="4">
    <source>
        <dbReference type="EMBL" id="SSW63296.1"/>
    </source>
</evidence>
<accession>A0A446C605</accession>
<evidence type="ECO:0000256" key="2">
    <source>
        <dbReference type="SAM" id="MobiDB-lite"/>
    </source>
</evidence>
<dbReference type="SMART" id="SM00849">
    <property type="entry name" value="Lactamase_B"/>
    <property type="match status" value="1"/>
</dbReference>
<organism evidence="4 5">
    <name type="scientific">Achromobacter veterisilvae</name>
    <dbReference type="NCBI Taxonomy" id="2069367"/>
    <lineage>
        <taxon>Bacteria</taxon>
        <taxon>Pseudomonadati</taxon>
        <taxon>Pseudomonadota</taxon>
        <taxon>Betaproteobacteria</taxon>
        <taxon>Burkholderiales</taxon>
        <taxon>Alcaligenaceae</taxon>
        <taxon>Achromobacter</taxon>
    </lineage>
</organism>
<feature type="region of interest" description="Disordered" evidence="2">
    <location>
        <begin position="1"/>
        <end position="30"/>
    </location>
</feature>
<dbReference type="Gene3D" id="3.60.15.10">
    <property type="entry name" value="Ribonuclease Z/Hydroxyacylglutathione hydrolase-like"/>
    <property type="match status" value="1"/>
</dbReference>
<dbReference type="Proteomes" id="UP000289465">
    <property type="component" value="Unassembled WGS sequence"/>
</dbReference>